<sequence length="191" mass="21358">MNSHHDSRKSAEVRLSCGRAICSDIRAPRCLPEQITFDISPSALLPTLRLEFPARRCVSASAGRDVNILKIEMSSRPAPFRIAQATRSSRSRRGALMTCTLQMHQKNHNVAGRLQFTSNQPDRRRSVNSFISPFRRHLPENAGSILPACIGGRLIKLIVSIEGQNKKAISNSHVRPSVSHSFIIPLSFYRF</sequence>
<reference evidence="1 2" key="1">
    <citation type="journal article" date="2019" name="Commun. Biol.">
        <title>The bagworm genome reveals a unique fibroin gene that provides high tensile strength.</title>
        <authorList>
            <person name="Kono N."/>
            <person name="Nakamura H."/>
            <person name="Ohtoshi R."/>
            <person name="Tomita M."/>
            <person name="Numata K."/>
            <person name="Arakawa K."/>
        </authorList>
    </citation>
    <scope>NUCLEOTIDE SEQUENCE [LARGE SCALE GENOMIC DNA]</scope>
</reference>
<comment type="caution">
    <text evidence="1">The sequence shown here is derived from an EMBL/GenBank/DDBJ whole genome shotgun (WGS) entry which is preliminary data.</text>
</comment>
<dbReference type="Proteomes" id="UP000299102">
    <property type="component" value="Unassembled WGS sequence"/>
</dbReference>
<organism evidence="1 2">
    <name type="scientific">Eumeta variegata</name>
    <name type="common">Bagworm moth</name>
    <name type="synonym">Eumeta japonica</name>
    <dbReference type="NCBI Taxonomy" id="151549"/>
    <lineage>
        <taxon>Eukaryota</taxon>
        <taxon>Metazoa</taxon>
        <taxon>Ecdysozoa</taxon>
        <taxon>Arthropoda</taxon>
        <taxon>Hexapoda</taxon>
        <taxon>Insecta</taxon>
        <taxon>Pterygota</taxon>
        <taxon>Neoptera</taxon>
        <taxon>Endopterygota</taxon>
        <taxon>Lepidoptera</taxon>
        <taxon>Glossata</taxon>
        <taxon>Ditrysia</taxon>
        <taxon>Tineoidea</taxon>
        <taxon>Psychidae</taxon>
        <taxon>Oiketicinae</taxon>
        <taxon>Eumeta</taxon>
    </lineage>
</organism>
<keyword evidence="2" id="KW-1185">Reference proteome</keyword>
<dbReference type="EMBL" id="BGZK01001166">
    <property type="protein sequence ID" value="GBP73219.1"/>
    <property type="molecule type" value="Genomic_DNA"/>
</dbReference>
<dbReference type="AlphaFoldDB" id="A0A4C1YEX6"/>
<gene>
    <name evidence="1" type="ORF">EVAR_100574_1</name>
</gene>
<protein>
    <submittedName>
        <fullName evidence="1">Uncharacterized protein</fullName>
    </submittedName>
</protein>
<accession>A0A4C1YEX6</accession>
<evidence type="ECO:0000313" key="1">
    <source>
        <dbReference type="EMBL" id="GBP73219.1"/>
    </source>
</evidence>
<name>A0A4C1YEX6_EUMVA</name>
<proteinExistence type="predicted"/>
<evidence type="ECO:0000313" key="2">
    <source>
        <dbReference type="Proteomes" id="UP000299102"/>
    </source>
</evidence>